<dbReference type="PANTHER" id="PTHR21705:SF12">
    <property type="entry name" value="FHF COMPLEX SUBUNIT HOOK-INTERACTING PROTEIN C-TERMINAL DOMAIN-CONTAINING PROTEIN"/>
    <property type="match status" value="1"/>
</dbReference>
<sequence>MFLCRKFNEIDKMLGRLSEVLQSAADVLAPPPTALQDFDYHYKLVKNFYVADKTLPKIHINDTNIPVHLEQMLQILIREEQEISAALRQVDTVDSGQPESKESSSNGSSTEEIPTAECMEFVLNNRPLDVLVELAANDTPPGARLVILNWVRRLLSCMKDPPLGHASLFQPVQKLVELCNGNVASPYEKEEILFLETVAGLVRKEPILANLFLKSHHHSAQMLASWKGLSITKTPVNNPLFQSAKIEYDSRRISLVKEDQQQAGEQGDEAGGNEGTSSAVVVPNLNEERVAEAKCDCDDEEHFVLFDAIVSYLDSADSTIIVRACEGILILASLPTLNKSCNAIRNSLSRFCTMIADRLAVHCQQIPEDMDTGDIEDANVSWGLIPRDSEQPHFIGRYQLTSFLCWLDYCDCLMKESPAIAPELGELIRAQLLISYIEPGLLGNYAPFMLVLTAKIIKKTQSRALLDEIANWLIGEGDITDINGTDCLLTILIENAHENSDILLQTLQFVESLLDNPHEKILHGMIFFYINNRGYYDNNTQTIQSWSDEEDNRERRRGSAEDPIKSRTLAPNNILKVINHFLLLLPRHIMNDAAGICYEEYMQDASRHYQTWIKKTHGFQWPVEAVWPESPTSSPTSEGNTLETLPTAKPKIKSKFDLNEVQCGDSGISEESFYEGPLLKLLFSHVKQMNTQVYELNLAVIAILSKLALFPHPYLHEILLSPEIPVAPGATTLWSVMQFLARQLLTEIPRVENFQERINETGKRLLSNPPLYHKDCEHESSPEQEDEAEINDPLFESIVVLEEFCKELAAIAFVKYHHATE</sequence>
<dbReference type="RefSeq" id="XP_019554756.2">
    <property type="nucleotide sequence ID" value="XM_019699211.3"/>
</dbReference>
<reference evidence="5" key="1">
    <citation type="journal article" date="2015" name="Proc. Natl. Acad. Sci. U.S.A.">
        <title>Genome sequence of the Asian Tiger mosquito, Aedes albopictus, reveals insights into its biology, genetics, and evolution.</title>
        <authorList>
            <person name="Chen X.G."/>
            <person name="Jiang X."/>
            <person name="Gu J."/>
            <person name="Xu M."/>
            <person name="Wu Y."/>
            <person name="Deng Y."/>
            <person name="Zhang C."/>
            <person name="Bonizzoni M."/>
            <person name="Dermauw W."/>
            <person name="Vontas J."/>
            <person name="Armbruster P."/>
            <person name="Huang X."/>
            <person name="Yang Y."/>
            <person name="Zhang H."/>
            <person name="He W."/>
            <person name="Peng H."/>
            <person name="Liu Y."/>
            <person name="Wu K."/>
            <person name="Chen J."/>
            <person name="Lirakis M."/>
            <person name="Topalis P."/>
            <person name="Van Leeuwen T."/>
            <person name="Hall A.B."/>
            <person name="Jiang X."/>
            <person name="Thorpe C."/>
            <person name="Mueller R.L."/>
            <person name="Sun C."/>
            <person name="Waterhouse R.M."/>
            <person name="Yan G."/>
            <person name="Tu Z.J."/>
            <person name="Fang X."/>
            <person name="James A.A."/>
        </authorList>
    </citation>
    <scope>NUCLEOTIDE SEQUENCE [LARGE SCALE GENOMIC DNA]</scope>
    <source>
        <strain evidence="5">Foshan</strain>
    </source>
</reference>
<dbReference type="Pfam" id="PF19314">
    <property type="entry name" value="DUF5917"/>
    <property type="match status" value="1"/>
</dbReference>
<dbReference type="InterPro" id="IPR019384">
    <property type="entry name" value="FHIP"/>
</dbReference>
<evidence type="ECO:0000256" key="1">
    <source>
        <dbReference type="ARBA" id="ARBA00024336"/>
    </source>
</evidence>
<keyword evidence="5" id="KW-1185">Reference proteome</keyword>
<protein>
    <recommendedName>
        <fullName evidence="3">FHF complex subunit HOOK-interacting protein C-terminal domain-containing protein</fullName>
    </recommendedName>
</protein>
<evidence type="ECO:0000313" key="5">
    <source>
        <dbReference type="Proteomes" id="UP000069940"/>
    </source>
</evidence>
<evidence type="ECO:0000259" key="3">
    <source>
        <dbReference type="Pfam" id="PF19314"/>
    </source>
</evidence>
<dbReference type="Pfam" id="PF10257">
    <property type="entry name" value="RAI16-like"/>
    <property type="match status" value="1"/>
</dbReference>
<evidence type="ECO:0000256" key="2">
    <source>
        <dbReference type="SAM" id="MobiDB-lite"/>
    </source>
</evidence>
<evidence type="ECO:0000313" key="4">
    <source>
        <dbReference type="EnsemblMetazoa" id="AALFPA23_002892.P2967"/>
    </source>
</evidence>
<feature type="domain" description="FHF complex subunit HOOK-interacting protein C-terminal" evidence="3">
    <location>
        <begin position="675"/>
        <end position="766"/>
    </location>
</feature>
<accession>A0ABM1XU60</accession>
<dbReference type="GeneID" id="109424110"/>
<dbReference type="Pfam" id="PF19311">
    <property type="entry name" value="KELAA"/>
    <property type="match status" value="1"/>
</dbReference>
<proteinExistence type="inferred from homology"/>
<dbReference type="InterPro" id="IPR045668">
    <property type="entry name" value="FHIP_KELAA_motif"/>
</dbReference>
<organism evidence="4 5">
    <name type="scientific">Aedes albopictus</name>
    <name type="common">Asian tiger mosquito</name>
    <name type="synonym">Stegomyia albopicta</name>
    <dbReference type="NCBI Taxonomy" id="7160"/>
    <lineage>
        <taxon>Eukaryota</taxon>
        <taxon>Metazoa</taxon>
        <taxon>Ecdysozoa</taxon>
        <taxon>Arthropoda</taxon>
        <taxon>Hexapoda</taxon>
        <taxon>Insecta</taxon>
        <taxon>Pterygota</taxon>
        <taxon>Neoptera</taxon>
        <taxon>Endopterygota</taxon>
        <taxon>Diptera</taxon>
        <taxon>Nematocera</taxon>
        <taxon>Culicoidea</taxon>
        <taxon>Culicidae</taxon>
        <taxon>Culicinae</taxon>
        <taxon>Aedini</taxon>
        <taxon>Aedes</taxon>
        <taxon>Stegomyia</taxon>
    </lineage>
</organism>
<dbReference type="EnsemblMetazoa" id="AALFPA23_002892.R2967">
    <property type="protein sequence ID" value="AALFPA23_002892.P2967"/>
    <property type="gene ID" value="AALFPA23_002892"/>
</dbReference>
<dbReference type="PANTHER" id="PTHR21705">
    <property type="entry name" value="RAI16 PROTEIN-RELATED"/>
    <property type="match status" value="1"/>
</dbReference>
<feature type="region of interest" description="Disordered" evidence="2">
    <location>
        <begin position="90"/>
        <end position="112"/>
    </location>
</feature>
<reference evidence="4" key="2">
    <citation type="submission" date="2025-05" db="UniProtKB">
        <authorList>
            <consortium name="EnsemblMetazoa"/>
        </authorList>
    </citation>
    <scope>IDENTIFICATION</scope>
    <source>
        <strain evidence="4">Foshan</strain>
    </source>
</reference>
<feature type="compositionally biased region" description="Low complexity" evidence="2">
    <location>
        <begin position="103"/>
        <end position="112"/>
    </location>
</feature>
<dbReference type="InterPro" id="IPR045669">
    <property type="entry name" value="FHIP_C"/>
</dbReference>
<dbReference type="Proteomes" id="UP000069940">
    <property type="component" value="Unassembled WGS sequence"/>
</dbReference>
<feature type="region of interest" description="Disordered" evidence="2">
    <location>
        <begin position="258"/>
        <end position="278"/>
    </location>
</feature>
<comment type="similarity">
    <text evidence="1">Belongs to the FHIP family.</text>
</comment>
<name>A0ABM1XU60_AEDAL</name>